<dbReference type="OrthoDB" id="294295at2759"/>
<dbReference type="PRINTS" id="PR00081">
    <property type="entry name" value="GDHRDH"/>
</dbReference>
<sequence>MKGASLVTPVFKRLEGKVALITGGASEIVENTARLYTQYDANVVIADNQDVLGQLLCKELGQDETISYIHCDVTKENEVKDAVNFTKSKYGTVDIMFSNAGIIAKSDSHRLSSDNTDFKNNVQLNK</sequence>
<dbReference type="PANTHER" id="PTHR42820">
    <property type="entry name" value="SHORT-CHAIN DEHYDROGENASE REDUCTASE"/>
    <property type="match status" value="1"/>
</dbReference>
<reference evidence="2 3" key="1">
    <citation type="submission" date="2020-10" db="EMBL/GenBank/DDBJ databases">
        <title>The Coptis chinensis genome and diversification of protoberbering-type alkaloids.</title>
        <authorList>
            <person name="Wang B."/>
            <person name="Shu S."/>
            <person name="Song C."/>
            <person name="Liu Y."/>
        </authorList>
    </citation>
    <scope>NUCLEOTIDE SEQUENCE [LARGE SCALE GENOMIC DNA]</scope>
    <source>
        <strain evidence="2">HL-2020</strain>
        <tissue evidence="2">Leaf</tissue>
    </source>
</reference>
<evidence type="ECO:0000256" key="1">
    <source>
        <dbReference type="ARBA" id="ARBA00006484"/>
    </source>
</evidence>
<dbReference type="AlphaFoldDB" id="A0A835M4Y9"/>
<dbReference type="Pfam" id="PF00106">
    <property type="entry name" value="adh_short"/>
    <property type="match status" value="1"/>
</dbReference>
<comment type="similarity">
    <text evidence="1">Belongs to the short-chain dehydrogenases/reductases (SDR) family.</text>
</comment>
<dbReference type="InterPro" id="IPR002347">
    <property type="entry name" value="SDR_fam"/>
</dbReference>
<keyword evidence="3" id="KW-1185">Reference proteome</keyword>
<gene>
    <name evidence="2" type="ORF">IFM89_015371</name>
</gene>
<protein>
    <submittedName>
        <fullName evidence="2">Uncharacterized protein</fullName>
    </submittedName>
</protein>
<dbReference type="PANTHER" id="PTHR42820:SF1">
    <property type="entry name" value="SHORT-CHAIN DEHYDROGENASE_REDUCTASE FAMILY PROTEIN"/>
    <property type="match status" value="1"/>
</dbReference>
<dbReference type="InterPro" id="IPR036291">
    <property type="entry name" value="NAD(P)-bd_dom_sf"/>
</dbReference>
<evidence type="ECO:0000313" key="2">
    <source>
        <dbReference type="EMBL" id="KAF9614109.1"/>
    </source>
</evidence>
<evidence type="ECO:0000313" key="3">
    <source>
        <dbReference type="Proteomes" id="UP000631114"/>
    </source>
</evidence>
<dbReference type="SUPFAM" id="SSF51735">
    <property type="entry name" value="NAD(P)-binding Rossmann-fold domains"/>
    <property type="match status" value="1"/>
</dbReference>
<dbReference type="Gene3D" id="3.40.50.720">
    <property type="entry name" value="NAD(P)-binding Rossmann-like Domain"/>
    <property type="match status" value="1"/>
</dbReference>
<proteinExistence type="inferred from homology"/>
<name>A0A835M4Y9_9MAGN</name>
<comment type="caution">
    <text evidence="2">The sequence shown here is derived from an EMBL/GenBank/DDBJ whole genome shotgun (WGS) entry which is preliminary data.</text>
</comment>
<dbReference type="Proteomes" id="UP000631114">
    <property type="component" value="Unassembled WGS sequence"/>
</dbReference>
<organism evidence="2 3">
    <name type="scientific">Coptis chinensis</name>
    <dbReference type="NCBI Taxonomy" id="261450"/>
    <lineage>
        <taxon>Eukaryota</taxon>
        <taxon>Viridiplantae</taxon>
        <taxon>Streptophyta</taxon>
        <taxon>Embryophyta</taxon>
        <taxon>Tracheophyta</taxon>
        <taxon>Spermatophyta</taxon>
        <taxon>Magnoliopsida</taxon>
        <taxon>Ranunculales</taxon>
        <taxon>Ranunculaceae</taxon>
        <taxon>Coptidoideae</taxon>
        <taxon>Coptis</taxon>
    </lineage>
</organism>
<accession>A0A835M4Y9</accession>
<dbReference type="EMBL" id="JADFTS010000003">
    <property type="protein sequence ID" value="KAF9614109.1"/>
    <property type="molecule type" value="Genomic_DNA"/>
</dbReference>